<dbReference type="PANTHER" id="PTHR33337:SF44">
    <property type="entry name" value="DUF636 DOMAIN PROTEIN (AFU_ORTHOLOGUE AFUA_1G09754)"/>
    <property type="match status" value="1"/>
</dbReference>
<feature type="domain" description="CENP-V/GFA" evidence="5">
    <location>
        <begin position="3"/>
        <end position="141"/>
    </location>
</feature>
<proteinExistence type="inferred from homology"/>
<evidence type="ECO:0000256" key="1">
    <source>
        <dbReference type="ARBA" id="ARBA00005495"/>
    </source>
</evidence>
<dbReference type="Proteomes" id="UP001170481">
    <property type="component" value="Unassembled WGS sequence"/>
</dbReference>
<dbReference type="RefSeq" id="WP_054556217.1">
    <property type="nucleotide sequence ID" value="NZ_CANLSP010000001.1"/>
</dbReference>
<reference evidence="6" key="1">
    <citation type="submission" date="2023-07" db="EMBL/GenBank/DDBJ databases">
        <title>Genome content predicts the carbon catabolic preferences of heterotrophic bacteria.</title>
        <authorList>
            <person name="Gralka M."/>
        </authorList>
    </citation>
    <scope>NUCLEOTIDE SEQUENCE</scope>
    <source>
        <strain evidence="6">C2R13</strain>
    </source>
</reference>
<dbReference type="GO" id="GO:0016846">
    <property type="term" value="F:carbon-sulfur lyase activity"/>
    <property type="evidence" value="ECO:0007669"/>
    <property type="project" value="InterPro"/>
</dbReference>
<dbReference type="PANTHER" id="PTHR33337">
    <property type="entry name" value="GFA DOMAIN-CONTAINING PROTEIN"/>
    <property type="match status" value="1"/>
</dbReference>
<comment type="caution">
    <text evidence="6">The sequence shown here is derived from an EMBL/GenBank/DDBJ whole genome shotgun (WGS) entry which is preliminary data.</text>
</comment>
<evidence type="ECO:0000256" key="4">
    <source>
        <dbReference type="ARBA" id="ARBA00023239"/>
    </source>
</evidence>
<dbReference type="Gene3D" id="2.170.150.70">
    <property type="match status" value="1"/>
</dbReference>
<dbReference type="EMBL" id="JAUORK010000040">
    <property type="protein sequence ID" value="MDO6673902.1"/>
    <property type="molecule type" value="Genomic_DNA"/>
</dbReference>
<organism evidence="6 7">
    <name type="scientific">Cobetia amphilecti</name>
    <dbReference type="NCBI Taxonomy" id="1055104"/>
    <lineage>
        <taxon>Bacteria</taxon>
        <taxon>Pseudomonadati</taxon>
        <taxon>Pseudomonadota</taxon>
        <taxon>Gammaproteobacteria</taxon>
        <taxon>Oceanospirillales</taxon>
        <taxon>Halomonadaceae</taxon>
        <taxon>Cobetia</taxon>
    </lineage>
</organism>
<evidence type="ECO:0000256" key="2">
    <source>
        <dbReference type="ARBA" id="ARBA00022723"/>
    </source>
</evidence>
<name>A0AAP4U2H6_9GAMM</name>
<accession>A0AAP4U2H6</accession>
<keyword evidence="2" id="KW-0479">Metal-binding</keyword>
<dbReference type="Pfam" id="PF04828">
    <property type="entry name" value="GFA"/>
    <property type="match status" value="1"/>
</dbReference>
<keyword evidence="4" id="KW-0456">Lyase</keyword>
<dbReference type="SUPFAM" id="SSF51316">
    <property type="entry name" value="Mss4-like"/>
    <property type="match status" value="1"/>
</dbReference>
<gene>
    <name evidence="6" type="ORF">Q4535_17510</name>
</gene>
<dbReference type="AlphaFoldDB" id="A0AAP4U2H6"/>
<evidence type="ECO:0000313" key="6">
    <source>
        <dbReference type="EMBL" id="MDO6673902.1"/>
    </source>
</evidence>
<comment type="similarity">
    <text evidence="1">Belongs to the Gfa family.</text>
</comment>
<dbReference type="InterPro" id="IPR006913">
    <property type="entry name" value="CENP-V/GFA"/>
</dbReference>
<evidence type="ECO:0000259" key="5">
    <source>
        <dbReference type="PROSITE" id="PS51891"/>
    </source>
</evidence>
<evidence type="ECO:0000256" key="3">
    <source>
        <dbReference type="ARBA" id="ARBA00022833"/>
    </source>
</evidence>
<protein>
    <submittedName>
        <fullName evidence="6">GFA family protein</fullName>
    </submittedName>
</protein>
<evidence type="ECO:0000313" key="7">
    <source>
        <dbReference type="Proteomes" id="UP001170481"/>
    </source>
</evidence>
<dbReference type="PROSITE" id="PS51891">
    <property type="entry name" value="CENP_V_GFA"/>
    <property type="match status" value="1"/>
</dbReference>
<dbReference type="InterPro" id="IPR011057">
    <property type="entry name" value="Mss4-like_sf"/>
</dbReference>
<dbReference type="GO" id="GO:0046872">
    <property type="term" value="F:metal ion binding"/>
    <property type="evidence" value="ECO:0007669"/>
    <property type="project" value="UniProtKB-KW"/>
</dbReference>
<keyword evidence="3" id="KW-0862">Zinc</keyword>
<sequence length="158" mass="17646">MQLEGSCHCKAVTFQLESPHPYPYQRCYCSICRKTAGSGGYAINLAGDANTLKVEGRDNLSIYHAVTDGVESPAERHFCKRCGSALWLYDARWPELIHPQAGAIDTPLPVPPEHVHIMLDSKANWVEVAHEARDAHHAEYPEESIAAWHARIAERDTD</sequence>